<keyword evidence="5" id="KW-1185">Reference proteome</keyword>
<dbReference type="AlphaFoldDB" id="A0A7R9MUW3"/>
<dbReference type="Pfam" id="PF08610">
    <property type="entry name" value="Pex16"/>
    <property type="match status" value="1"/>
</dbReference>
<name>A0A7R9MUW3_9ACAR</name>
<dbReference type="InterPro" id="IPR013919">
    <property type="entry name" value="Pex16"/>
</dbReference>
<comment type="similarity">
    <text evidence="1 3">Belongs to the peroxin-16 family.</text>
</comment>
<dbReference type="PANTHER" id="PTHR13299">
    <property type="entry name" value="PEROXISOMAL MEMBRANE PROTEIN PEX16"/>
    <property type="match status" value="1"/>
</dbReference>
<gene>
    <name evidence="4" type="ORF">ONB1V03_LOCUS23435</name>
</gene>
<evidence type="ECO:0000256" key="2">
    <source>
        <dbReference type="ARBA" id="ARBA00018577"/>
    </source>
</evidence>
<evidence type="ECO:0000313" key="5">
    <source>
        <dbReference type="Proteomes" id="UP000728032"/>
    </source>
</evidence>
<comment type="subcellular location">
    <subcellularLocation>
        <location evidence="3">Peroxisome membrane</location>
    </subcellularLocation>
</comment>
<evidence type="ECO:0000313" key="4">
    <source>
        <dbReference type="EMBL" id="CAD7668566.1"/>
    </source>
</evidence>
<dbReference type="OrthoDB" id="2021143at2759"/>
<reference evidence="4" key="1">
    <citation type="submission" date="2020-11" db="EMBL/GenBank/DDBJ databases">
        <authorList>
            <person name="Tran Van P."/>
        </authorList>
    </citation>
    <scope>NUCLEOTIDE SEQUENCE</scope>
</reference>
<dbReference type="EMBL" id="CAJPVJ010059596">
    <property type="protein sequence ID" value="CAG2184015.1"/>
    <property type="molecule type" value="Genomic_DNA"/>
</dbReference>
<keyword evidence="3" id="KW-0576">Peroxisome</keyword>
<dbReference type="GO" id="GO:0005778">
    <property type="term" value="C:peroxisomal membrane"/>
    <property type="evidence" value="ECO:0007669"/>
    <property type="project" value="UniProtKB-SubCell"/>
</dbReference>
<proteinExistence type="inferred from homology"/>
<dbReference type="PANTHER" id="PTHR13299:SF0">
    <property type="entry name" value="PEROXISOMAL MEMBRANE PROTEIN PEX16"/>
    <property type="match status" value="1"/>
</dbReference>
<dbReference type="GO" id="GO:0007031">
    <property type="term" value="P:peroxisome organization"/>
    <property type="evidence" value="ECO:0007669"/>
    <property type="project" value="UniProtKB-KW"/>
</dbReference>
<organism evidence="4">
    <name type="scientific">Oppiella nova</name>
    <dbReference type="NCBI Taxonomy" id="334625"/>
    <lineage>
        <taxon>Eukaryota</taxon>
        <taxon>Metazoa</taxon>
        <taxon>Ecdysozoa</taxon>
        <taxon>Arthropoda</taxon>
        <taxon>Chelicerata</taxon>
        <taxon>Arachnida</taxon>
        <taxon>Acari</taxon>
        <taxon>Acariformes</taxon>
        <taxon>Sarcoptiformes</taxon>
        <taxon>Oribatida</taxon>
        <taxon>Brachypylina</taxon>
        <taxon>Oppioidea</taxon>
        <taxon>Oppiidae</taxon>
        <taxon>Oppiella</taxon>
    </lineage>
</organism>
<dbReference type="Proteomes" id="UP000728032">
    <property type="component" value="Unassembled WGS sequence"/>
</dbReference>
<keyword evidence="3" id="KW-0962">Peroxisome biogenesis</keyword>
<accession>A0A7R9MUW3</accession>
<sequence>MDAMDGGVEVVLRAIRHRFHYYKTFVVSNPLVVSEMESALRWISYLITATKLNNNHIISELLYSCSSLLSLFNDTILRKSFNIKINAVSISSVVDTDMT</sequence>
<evidence type="ECO:0000256" key="3">
    <source>
        <dbReference type="RuleBase" id="RU365003"/>
    </source>
</evidence>
<protein>
    <recommendedName>
        <fullName evidence="2 3">Peroxisomal membrane protein PEX16</fullName>
    </recommendedName>
</protein>
<evidence type="ECO:0000256" key="1">
    <source>
        <dbReference type="ARBA" id="ARBA00009505"/>
    </source>
</evidence>
<dbReference type="EMBL" id="OC974421">
    <property type="protein sequence ID" value="CAD7668566.1"/>
    <property type="molecule type" value="Genomic_DNA"/>
</dbReference>